<dbReference type="Pfam" id="PF00226">
    <property type="entry name" value="DnaJ"/>
    <property type="match status" value="1"/>
</dbReference>
<dbReference type="SMART" id="SM00271">
    <property type="entry name" value="DnaJ"/>
    <property type="match status" value="1"/>
</dbReference>
<evidence type="ECO:0000313" key="4">
    <source>
        <dbReference type="EMBL" id="XDT71990.1"/>
    </source>
</evidence>
<feature type="domain" description="J" evidence="3">
    <location>
        <begin position="187"/>
        <end position="250"/>
    </location>
</feature>
<keyword evidence="2" id="KW-0472">Membrane</keyword>
<dbReference type="SUPFAM" id="SSF158682">
    <property type="entry name" value="TerB-like"/>
    <property type="match status" value="1"/>
</dbReference>
<dbReference type="PROSITE" id="PS50076">
    <property type="entry name" value="DNAJ_2"/>
    <property type="match status" value="1"/>
</dbReference>
<keyword evidence="1" id="KW-0143">Chaperone</keyword>
<dbReference type="InterPro" id="IPR029024">
    <property type="entry name" value="TerB-like"/>
</dbReference>
<dbReference type="PANTHER" id="PTHR24074">
    <property type="entry name" value="CO-CHAPERONE PROTEIN DJLA"/>
    <property type="match status" value="1"/>
</dbReference>
<gene>
    <name evidence="4" type="ORF">AAIA72_14500</name>
</gene>
<dbReference type="KEGG" id="tcd:AAIA72_14500"/>
<name>A0AB39UVY4_9GAMM</name>
<keyword evidence="2" id="KW-0812">Transmembrane</keyword>
<evidence type="ECO:0000259" key="3">
    <source>
        <dbReference type="PROSITE" id="PS50076"/>
    </source>
</evidence>
<accession>A0AB39UVY4</accession>
<dbReference type="RefSeq" id="WP_369601011.1">
    <property type="nucleotide sequence ID" value="NZ_CP154858.1"/>
</dbReference>
<feature type="transmembrane region" description="Helical" evidence="2">
    <location>
        <begin position="6"/>
        <end position="27"/>
    </location>
</feature>
<protein>
    <submittedName>
        <fullName evidence="4">DnaJ domain-containing protein</fullName>
    </submittedName>
</protein>
<dbReference type="InterPro" id="IPR036869">
    <property type="entry name" value="J_dom_sf"/>
</dbReference>
<evidence type="ECO:0000256" key="1">
    <source>
        <dbReference type="ARBA" id="ARBA00023186"/>
    </source>
</evidence>
<dbReference type="InterPro" id="IPR001623">
    <property type="entry name" value="DnaJ_domain"/>
</dbReference>
<sequence>MRTGYQWGAFWGFMTGGPIGALIGGYWGDRWQRWFEQLLPDIRIHLGSRPLDSDTLCTALGALTEGQLPPAVAESLIRHLGHHARLSEADVLAGLGAYDRGVADPAQFDGCIRNLYRRHAADPEALGLIAFALLQAAWLQGNPDARQRDKLERMRRAFHIPAAVFRQWETTVRAHFEQDHPESDLDTAYRTLELPPGASFAEVRQAYRRLMSRYHPDKWAHQSDPAAEARYKQQAQAIQQAYARLKRHLNH</sequence>
<organism evidence="4">
    <name type="scientific">Thermohahella caldifontis</name>
    <dbReference type="NCBI Taxonomy" id="3142973"/>
    <lineage>
        <taxon>Bacteria</taxon>
        <taxon>Pseudomonadati</taxon>
        <taxon>Pseudomonadota</taxon>
        <taxon>Gammaproteobacteria</taxon>
        <taxon>Oceanospirillales</taxon>
        <taxon>Hahellaceae</taxon>
        <taxon>Thermohahella</taxon>
    </lineage>
</organism>
<keyword evidence="2" id="KW-1133">Transmembrane helix</keyword>
<dbReference type="CDD" id="cd06257">
    <property type="entry name" value="DnaJ"/>
    <property type="match status" value="1"/>
</dbReference>
<dbReference type="InterPro" id="IPR050817">
    <property type="entry name" value="DjlA_DnaK_co-chaperone"/>
</dbReference>
<dbReference type="SUPFAM" id="SSF46565">
    <property type="entry name" value="Chaperone J-domain"/>
    <property type="match status" value="1"/>
</dbReference>
<evidence type="ECO:0000256" key="2">
    <source>
        <dbReference type="SAM" id="Phobius"/>
    </source>
</evidence>
<dbReference type="Gene3D" id="1.10.287.110">
    <property type="entry name" value="DnaJ domain"/>
    <property type="match status" value="1"/>
</dbReference>
<reference evidence="4" key="1">
    <citation type="submission" date="2024-05" db="EMBL/GenBank/DDBJ databases">
        <title>Genome sequencing of novel strain.</title>
        <authorList>
            <person name="Ganbat D."/>
            <person name="Ganbat S."/>
            <person name="Lee S.-J."/>
        </authorList>
    </citation>
    <scope>NUCLEOTIDE SEQUENCE</scope>
    <source>
        <strain evidence="4">SMD15-11</strain>
    </source>
</reference>
<proteinExistence type="predicted"/>
<dbReference type="PRINTS" id="PR00625">
    <property type="entry name" value="JDOMAIN"/>
</dbReference>
<dbReference type="AlphaFoldDB" id="A0AB39UVY4"/>
<dbReference type="EMBL" id="CP154858">
    <property type="protein sequence ID" value="XDT71990.1"/>
    <property type="molecule type" value="Genomic_DNA"/>
</dbReference>